<dbReference type="Pfam" id="PF20231">
    <property type="entry name" value="DUF6589"/>
    <property type="match status" value="1"/>
</dbReference>
<organism evidence="3 4">
    <name type="scientific">Rickenella mellea</name>
    <dbReference type="NCBI Taxonomy" id="50990"/>
    <lineage>
        <taxon>Eukaryota</taxon>
        <taxon>Fungi</taxon>
        <taxon>Dikarya</taxon>
        <taxon>Basidiomycota</taxon>
        <taxon>Agaricomycotina</taxon>
        <taxon>Agaricomycetes</taxon>
        <taxon>Hymenochaetales</taxon>
        <taxon>Rickenellaceae</taxon>
        <taxon>Rickenella</taxon>
    </lineage>
</organism>
<proteinExistence type="predicted"/>
<sequence length="884" mass="100241">MSTSKRARGAENNKENTNWTISYTPEKPVKKPRRVGRSLTNLEIAEARAKYAEQRAAADAAAAAQAKVAADEERARVSKDHQEKLGRVLTKIGEEGLTLSEFVTGIMESKDQQQSALASRVLGRHGCEMVDSMVRKRPDILQDWVHQSALPLYAAEGKSLASNFHPDTSQGLSNFLQNWSMDSIVERAERLAPRFWQVLQHIGQVGDPAKEKEDRRRDAGLVFGTVNGMTAQTINERSSELGQMTGFFLLASGATRTSLASERLDKLRNLAKTKAFMIVWDNLNIPFRVSEQRHDSKDTFENGTTASFIPLYGVNYGEIPLESIPIRDNRRPVFDFNTSDKLPSHEQTKDLEASWLYHIKDILFDFYPNLRAKFRSEIDPPPSILSIPVHKTEHYPLPAMKIDESSLDGTLDVIDSIIVKTLQLSEDDIRKHGVVLCGGDQLTISLIDKASASRRDDRSLLDNISRWIFGQLGLFHIKLAACRMLANEYWGKVNGRAPWSLWKINTLLCRKPITVGWKAKKVAPFRPTWELTMKFALPANILDGFRIHCPCDSLDDWVSRVEHLQDINEIALKVKADLVSRRRVYALRKKEDSDRDIPLENIILFNCDALTLREFAAAIKRGDVGSVVVVLSHWMVEFRGAGSMPKYADALFELLGRLKRMDPIMRNAFLMNWLVNTTGCPNAFKEVDLLQEHQNMWAKVIYNARGSNRSWDWLSMVSLSIYTLRDVIHNVQQAFKVPHNGNSHTSPDTQRDINTVRSYLEEKKLQTFWPTRPFNEDTTPARNLFAVGAAYSNTPRAYKNFSRDKRHVYNKGVPDIHLAPEETTSNGNDDNETDEFDDDSAANVTETFDITLDDLALDDEEYVAMVSFMEGARDMAREMSNVMD</sequence>
<name>A0A4Y7Q427_9AGAM</name>
<dbReference type="STRING" id="50990.A0A4Y7Q427"/>
<feature type="compositionally biased region" description="Acidic residues" evidence="1">
    <location>
        <begin position="829"/>
        <end position="840"/>
    </location>
</feature>
<dbReference type="InterPro" id="IPR046496">
    <property type="entry name" value="DUF6589"/>
</dbReference>
<feature type="region of interest" description="Disordered" evidence="1">
    <location>
        <begin position="813"/>
        <end position="842"/>
    </location>
</feature>
<evidence type="ECO:0000313" key="3">
    <source>
        <dbReference type="EMBL" id="TDL22081.1"/>
    </source>
</evidence>
<feature type="region of interest" description="Disordered" evidence="1">
    <location>
        <begin position="1"/>
        <end position="35"/>
    </location>
</feature>
<protein>
    <recommendedName>
        <fullName evidence="2">DUF6589 domain-containing protein</fullName>
    </recommendedName>
</protein>
<keyword evidence="4" id="KW-1185">Reference proteome</keyword>
<accession>A0A4Y7Q427</accession>
<dbReference type="EMBL" id="ML170176">
    <property type="protein sequence ID" value="TDL22081.1"/>
    <property type="molecule type" value="Genomic_DNA"/>
</dbReference>
<reference evidence="3 4" key="1">
    <citation type="submission" date="2018-06" db="EMBL/GenBank/DDBJ databases">
        <title>A transcriptomic atlas of mushroom development highlights an independent origin of complex multicellularity.</title>
        <authorList>
            <consortium name="DOE Joint Genome Institute"/>
            <person name="Krizsan K."/>
            <person name="Almasi E."/>
            <person name="Merenyi Z."/>
            <person name="Sahu N."/>
            <person name="Viragh M."/>
            <person name="Koszo T."/>
            <person name="Mondo S."/>
            <person name="Kiss B."/>
            <person name="Balint B."/>
            <person name="Kues U."/>
            <person name="Barry K."/>
            <person name="Hegedus J.C."/>
            <person name="Henrissat B."/>
            <person name="Johnson J."/>
            <person name="Lipzen A."/>
            <person name="Ohm R."/>
            <person name="Nagy I."/>
            <person name="Pangilinan J."/>
            <person name="Yan J."/>
            <person name="Xiong Y."/>
            <person name="Grigoriev I.V."/>
            <person name="Hibbett D.S."/>
            <person name="Nagy L.G."/>
        </authorList>
    </citation>
    <scope>NUCLEOTIDE SEQUENCE [LARGE SCALE GENOMIC DNA]</scope>
    <source>
        <strain evidence="3 4">SZMC22713</strain>
    </source>
</reference>
<gene>
    <name evidence="3" type="ORF">BD410DRAFT_803611</name>
</gene>
<dbReference type="OrthoDB" id="5424058at2759"/>
<dbReference type="VEuPathDB" id="FungiDB:BD410DRAFT_803611"/>
<dbReference type="AlphaFoldDB" id="A0A4Y7Q427"/>
<dbReference type="Proteomes" id="UP000294933">
    <property type="component" value="Unassembled WGS sequence"/>
</dbReference>
<evidence type="ECO:0000256" key="1">
    <source>
        <dbReference type="SAM" id="MobiDB-lite"/>
    </source>
</evidence>
<evidence type="ECO:0000259" key="2">
    <source>
        <dbReference type="Pfam" id="PF20231"/>
    </source>
</evidence>
<feature type="domain" description="DUF6589" evidence="2">
    <location>
        <begin position="340"/>
        <end position="744"/>
    </location>
</feature>
<evidence type="ECO:0000313" key="4">
    <source>
        <dbReference type="Proteomes" id="UP000294933"/>
    </source>
</evidence>